<dbReference type="EMBL" id="JAUTXT010000030">
    <property type="protein sequence ID" value="KAK3672782.1"/>
    <property type="molecule type" value="Genomic_DNA"/>
</dbReference>
<accession>A0AAE1BYK0</accession>
<dbReference type="PROSITE" id="PS50896">
    <property type="entry name" value="LISH"/>
    <property type="match status" value="1"/>
</dbReference>
<comment type="caution">
    <text evidence="2">The sequence shown here is derived from an EMBL/GenBank/DDBJ whole genome shotgun (WGS) entry which is preliminary data.</text>
</comment>
<feature type="region of interest" description="Disordered" evidence="1">
    <location>
        <begin position="565"/>
        <end position="734"/>
    </location>
</feature>
<dbReference type="InterPro" id="IPR006594">
    <property type="entry name" value="LisH"/>
</dbReference>
<feature type="compositionally biased region" description="Low complexity" evidence="1">
    <location>
        <begin position="1"/>
        <end position="16"/>
    </location>
</feature>
<evidence type="ECO:0000313" key="3">
    <source>
        <dbReference type="Proteomes" id="UP001274830"/>
    </source>
</evidence>
<dbReference type="AlphaFoldDB" id="A0AAE1BYK0"/>
<feature type="compositionally biased region" description="Polar residues" evidence="1">
    <location>
        <begin position="651"/>
        <end position="661"/>
    </location>
</feature>
<feature type="compositionally biased region" description="Gly residues" evidence="1">
    <location>
        <begin position="721"/>
        <end position="731"/>
    </location>
</feature>
<keyword evidence="3" id="KW-1185">Reference proteome</keyword>
<protein>
    <recommendedName>
        <fullName evidence="4">LisH domain-containing protein</fullName>
    </recommendedName>
</protein>
<reference evidence="2" key="1">
    <citation type="submission" date="2023-07" db="EMBL/GenBank/DDBJ databases">
        <title>Black Yeasts Isolated from many extreme environments.</title>
        <authorList>
            <person name="Coleine C."/>
            <person name="Stajich J.E."/>
            <person name="Selbmann L."/>
        </authorList>
    </citation>
    <scope>NUCLEOTIDE SEQUENCE</scope>
    <source>
        <strain evidence="2">CCFEE 5485</strain>
    </source>
</reference>
<feature type="compositionally biased region" description="Polar residues" evidence="1">
    <location>
        <begin position="565"/>
        <end position="575"/>
    </location>
</feature>
<evidence type="ECO:0008006" key="4">
    <source>
        <dbReference type="Google" id="ProtNLM"/>
    </source>
</evidence>
<feature type="compositionally biased region" description="Gly residues" evidence="1">
    <location>
        <begin position="17"/>
        <end position="28"/>
    </location>
</feature>
<feature type="region of interest" description="Disordered" evidence="1">
    <location>
        <begin position="1"/>
        <end position="44"/>
    </location>
</feature>
<feature type="compositionally biased region" description="Low complexity" evidence="1">
    <location>
        <begin position="29"/>
        <end position="38"/>
    </location>
</feature>
<evidence type="ECO:0000313" key="2">
    <source>
        <dbReference type="EMBL" id="KAK3672782.1"/>
    </source>
</evidence>
<feature type="compositionally biased region" description="Polar residues" evidence="1">
    <location>
        <begin position="231"/>
        <end position="257"/>
    </location>
</feature>
<organism evidence="2 3">
    <name type="scientific">Recurvomyces mirabilis</name>
    <dbReference type="NCBI Taxonomy" id="574656"/>
    <lineage>
        <taxon>Eukaryota</taxon>
        <taxon>Fungi</taxon>
        <taxon>Dikarya</taxon>
        <taxon>Ascomycota</taxon>
        <taxon>Pezizomycotina</taxon>
        <taxon>Dothideomycetes</taxon>
        <taxon>Dothideomycetidae</taxon>
        <taxon>Mycosphaerellales</taxon>
        <taxon>Teratosphaeriaceae</taxon>
        <taxon>Recurvomyces</taxon>
    </lineage>
</organism>
<feature type="compositionally biased region" description="Low complexity" evidence="1">
    <location>
        <begin position="509"/>
        <end position="522"/>
    </location>
</feature>
<sequence length="800" mass="84047">MSQQQQQMQQMQQMSGMAGGPVGGGGGAQQQQQMMNAGTPSSGDGNAISAIKRLNTAIYDHLLRQGMYDVARAFLHTKVDMELDNKKSPSQRGQANGVGDDGMDVDSAYKDRPDDLPAPAALGEGPFLQDWWCQFWEIYWGYRGRGKEQTQNFIGHQRQLQKARNNMMATGGMDAASMQRMQLNGNMMMQGGMNAMGMQADLKRTAMQNRSNTNMTPQQLQHMQNQIKMAGSNQMERSGSQMDMNGPRSNSPASGDQPSPKRQRTDANGNMTINRPGPPGSNNVGFPSSTPQPSTPNANMPTPDPNSYAHVHGLLKARGIDPNDVSQDRIFQVALQPADHRVKSVDAYSASIQQTMKSSLNKMSQQGVPPNMAGSPMNPGMDTNNNEFFQAANGRGPGSMPPNMMPGGPNAAAAAGQNANGSGNHALQDYQMQLMLLEQQNKKRLLMARQEQDSMANPGMPGGGGQFPGGMSPGSQARGGDPSPNAGDVRHGTPKMSKGMSPNSGDMAGRGSPQPGMMPGMGNDQMRHMMAPNGQMMRPPSSHPMGPQGQPLGPDQMAMLQNPTGRTMMPTGQQFNPNMMPGQPGGPPGPNMTPRSQTMGPPPAPQSGTQPSSPAQPPAPPTPSQGNKAKHGNKKGDAGKKGNAKKGGQTGATPASEASEQPPTPTPATPATPHNPNNAFAHNHNKNLQNGNQVGQQNRPPMPPQQQMPQDLNNPSFGHLGATGGPGGGPDDFGVGLNIGDFSNLEGTDVLDTFDFDTFLNNDGDVGGFGGVGFADLAFGDGGGLEAGGGGLGLGDLGGN</sequence>
<feature type="region of interest" description="Disordered" evidence="1">
    <location>
        <begin position="231"/>
        <end position="307"/>
    </location>
</feature>
<gene>
    <name evidence="2" type="ORF">LTR78_007368</name>
</gene>
<feature type="region of interest" description="Disordered" evidence="1">
    <location>
        <begin position="454"/>
        <end position="525"/>
    </location>
</feature>
<feature type="compositionally biased region" description="Low complexity" evidence="1">
    <location>
        <begin position="707"/>
        <end position="720"/>
    </location>
</feature>
<feature type="region of interest" description="Disordered" evidence="1">
    <location>
        <begin position="84"/>
        <end position="107"/>
    </location>
</feature>
<feature type="compositionally biased region" description="Gly residues" evidence="1">
    <location>
        <begin position="460"/>
        <end position="472"/>
    </location>
</feature>
<proteinExistence type="predicted"/>
<feature type="compositionally biased region" description="Pro residues" evidence="1">
    <location>
        <begin position="614"/>
        <end position="623"/>
    </location>
</feature>
<name>A0AAE1BYK0_9PEZI</name>
<evidence type="ECO:0000256" key="1">
    <source>
        <dbReference type="SAM" id="MobiDB-lite"/>
    </source>
</evidence>
<feature type="compositionally biased region" description="Polar residues" evidence="1">
    <location>
        <begin position="280"/>
        <end position="300"/>
    </location>
</feature>
<feature type="compositionally biased region" description="Low complexity" evidence="1">
    <location>
        <begin position="671"/>
        <end position="699"/>
    </location>
</feature>
<dbReference type="Proteomes" id="UP001274830">
    <property type="component" value="Unassembled WGS sequence"/>
</dbReference>